<dbReference type="InterPro" id="IPR050696">
    <property type="entry name" value="FtsA/MreB"/>
</dbReference>
<evidence type="ECO:0000259" key="7">
    <source>
        <dbReference type="SMART" id="SM00842"/>
    </source>
</evidence>
<dbReference type="CDD" id="cd24048">
    <property type="entry name" value="ASKHA_NBD_FtsA"/>
    <property type="match status" value="1"/>
</dbReference>
<dbReference type="GO" id="GO:0009898">
    <property type="term" value="C:cytoplasmic side of plasma membrane"/>
    <property type="evidence" value="ECO:0007669"/>
    <property type="project" value="UniProtKB-UniRule"/>
</dbReference>
<keyword evidence="1 5" id="KW-1003">Cell membrane</keyword>
<evidence type="ECO:0000256" key="6">
    <source>
        <dbReference type="PIRNR" id="PIRNR003101"/>
    </source>
</evidence>
<dbReference type="GO" id="GO:0032153">
    <property type="term" value="C:cell division site"/>
    <property type="evidence" value="ECO:0007669"/>
    <property type="project" value="UniProtKB-UniRule"/>
</dbReference>
<evidence type="ECO:0000256" key="3">
    <source>
        <dbReference type="ARBA" id="ARBA00023136"/>
    </source>
</evidence>
<feature type="domain" description="SHS2" evidence="7">
    <location>
        <begin position="11"/>
        <end position="204"/>
    </location>
</feature>
<reference evidence="8 9" key="1">
    <citation type="journal article" date="2000" name="Mar. Ecol. Prog. Ser.">
        <title>Phylogenetic characterization of endosymbionts in three hydrothermal vent mussels: influence on host distributions.</title>
        <authorList>
            <person name="Fujiwara Y."/>
            <person name="Takai K."/>
            <person name="Uematsu K."/>
            <person name="Tsuchida S."/>
            <person name="Hunt J.C."/>
            <person name="Hashimoto J."/>
        </authorList>
    </citation>
    <scope>NUCLEOTIDE SEQUENCE [LARGE SCALE GENOMIC DNA]</scope>
    <source>
        <strain evidence="8 9">Myojin Knoll</strain>
    </source>
</reference>
<dbReference type="Proteomes" id="UP000067399">
    <property type="component" value="Chromosome"/>
</dbReference>
<keyword evidence="3 5" id="KW-0472">Membrane</keyword>
<dbReference type="Pfam" id="PF14450">
    <property type="entry name" value="FtsA"/>
    <property type="match status" value="1"/>
</dbReference>
<dbReference type="SUPFAM" id="SSF53067">
    <property type="entry name" value="Actin-like ATPase domain"/>
    <property type="match status" value="2"/>
</dbReference>
<evidence type="ECO:0000256" key="4">
    <source>
        <dbReference type="ARBA" id="ARBA00023306"/>
    </source>
</evidence>
<comment type="similarity">
    <text evidence="5 6">Belongs to the FtsA/MreB family.</text>
</comment>
<keyword evidence="4 5" id="KW-0131">Cell cycle</keyword>
<dbReference type="PANTHER" id="PTHR32432:SF4">
    <property type="entry name" value="CELL DIVISION PROTEIN FTSA"/>
    <property type="match status" value="1"/>
</dbReference>
<dbReference type="NCBIfam" id="TIGR01174">
    <property type="entry name" value="ftsA"/>
    <property type="match status" value="1"/>
</dbReference>
<name>A0A0P0UR46_9GAMM</name>
<dbReference type="EMBL" id="AP013042">
    <property type="protein sequence ID" value="BAS67570.1"/>
    <property type="molecule type" value="Genomic_DNA"/>
</dbReference>
<sequence>MAKRHSNEHYIVAIDIGSSKIVVLFAEEGAGGRLEIFGQAQGRSAGVRRGQIVDIEATSMAVRAVAEKAYLSCNTNIGGATINISDPNLRVFNLTTNTHMDNSGRVKEADVKRVIKTAESVKIAKAERHISSVTQHYILDKDPHTGQGVVVRQPIGEEAEMLEVNMHIVVASEQGVKNIESSIELNDIKVLHVVPSSMASSEPYLTQDQKDDGVCLVDIGSGVMDLSVFKNGSIVHSEVIQRGAESVTSDIADAFNTTFEEAERLKLKYGQAQITLPGEDKLIEFQQVNDINDYYLSHQSLIKVIELAYLDLFKLIRNRLNNGKYYRSLKEGFVLVGGGVKIENCDKLMSGLFKKKVRIGHVNTGLIRVNTNSVSSNDDLLAPEYACALGLLLFENDEHGLKERQSVNKAGFIKKLKLKF</sequence>
<dbReference type="Pfam" id="PF02491">
    <property type="entry name" value="SHS2_FTSA"/>
    <property type="match status" value="1"/>
</dbReference>
<evidence type="ECO:0000256" key="2">
    <source>
        <dbReference type="ARBA" id="ARBA00022618"/>
    </source>
</evidence>
<dbReference type="KEGG" id="ebh:BSEPE_0563"/>
<proteinExistence type="inferred from homology"/>
<dbReference type="InterPro" id="IPR003494">
    <property type="entry name" value="SHS2_FtsA"/>
</dbReference>
<dbReference type="RefSeq" id="WP_066043848.1">
    <property type="nucleotide sequence ID" value="NZ_AP013042.1"/>
</dbReference>
<reference evidence="8 9" key="2">
    <citation type="journal article" date="2016" name="ISME J.">
        <title>Heterogeneous composition of key metabolic gene clusters in a vent mussel symbiont population.</title>
        <authorList>
            <person name="Ikuta T."/>
            <person name="Takaki Y."/>
            <person name="Nagai Y."/>
            <person name="Shimamura S."/>
            <person name="Tsuda M."/>
            <person name="Kawagucci S."/>
            <person name="Aoki Y."/>
            <person name="Inoue K."/>
            <person name="Teruya M."/>
            <person name="Satou K."/>
            <person name="Teruya K."/>
            <person name="Shimoji M."/>
            <person name="Tamotsu H."/>
            <person name="Hirano T."/>
            <person name="Maruyama T."/>
            <person name="Yoshida T."/>
        </authorList>
    </citation>
    <scope>NUCLEOTIDE SEQUENCE [LARGE SCALE GENOMIC DNA]</scope>
    <source>
        <strain evidence="8 9">Myojin Knoll</strain>
    </source>
</reference>
<gene>
    <name evidence="5 8" type="primary">ftsA</name>
    <name evidence="8" type="ORF">BSEPE_0563</name>
</gene>
<dbReference type="OrthoDB" id="9810567at2"/>
<evidence type="ECO:0000256" key="5">
    <source>
        <dbReference type="HAMAP-Rule" id="MF_02033"/>
    </source>
</evidence>
<keyword evidence="2 5" id="KW-0132">Cell division</keyword>
<dbReference type="HAMAP" id="MF_02033">
    <property type="entry name" value="FtsA"/>
    <property type="match status" value="1"/>
</dbReference>
<comment type="function">
    <text evidence="5 6">Cell division protein that is involved in the assembly of the Z ring. May serve as a membrane anchor for the Z ring.</text>
</comment>
<dbReference type="PIRSF" id="PIRSF003101">
    <property type="entry name" value="FtsA"/>
    <property type="match status" value="1"/>
</dbReference>
<organism evidence="8 9">
    <name type="scientific">endosymbiont of Bathymodiolus septemdierum str. Myojin knoll</name>
    <dbReference type="NCBI Taxonomy" id="1303921"/>
    <lineage>
        <taxon>Bacteria</taxon>
        <taxon>Pseudomonadati</taxon>
        <taxon>Pseudomonadota</taxon>
        <taxon>Gammaproteobacteria</taxon>
        <taxon>sulfur-oxidizing symbionts</taxon>
    </lineage>
</organism>
<dbReference type="InterPro" id="IPR020823">
    <property type="entry name" value="Cell_div_FtsA"/>
</dbReference>
<accession>A0A0P0UR46</accession>
<dbReference type="GO" id="GO:0043093">
    <property type="term" value="P:FtsZ-dependent cytokinesis"/>
    <property type="evidence" value="ECO:0007669"/>
    <property type="project" value="UniProtKB-UniRule"/>
</dbReference>
<dbReference type="SMART" id="SM00842">
    <property type="entry name" value="FtsA"/>
    <property type="match status" value="1"/>
</dbReference>
<comment type="subunit">
    <text evidence="5">Self-interacts. Interacts with FtsZ.</text>
</comment>
<evidence type="ECO:0000313" key="8">
    <source>
        <dbReference type="EMBL" id="BAS67570.1"/>
    </source>
</evidence>
<dbReference type="InterPro" id="IPR043129">
    <property type="entry name" value="ATPase_NBD"/>
</dbReference>
<evidence type="ECO:0000256" key="1">
    <source>
        <dbReference type="ARBA" id="ARBA00022475"/>
    </source>
</evidence>
<dbReference type="AlphaFoldDB" id="A0A0P0UR46"/>
<dbReference type="STRING" id="1303921.BSEPE_0563"/>
<keyword evidence="9" id="KW-1185">Reference proteome</keyword>
<dbReference type="PANTHER" id="PTHR32432">
    <property type="entry name" value="CELL DIVISION PROTEIN FTSA-RELATED"/>
    <property type="match status" value="1"/>
</dbReference>
<comment type="subcellular location">
    <subcellularLocation>
        <location evidence="5">Cell membrane</location>
        <topology evidence="5">Peripheral membrane protein</topology>
        <orientation evidence="5">Cytoplasmic side</orientation>
    </subcellularLocation>
    <text evidence="5">Localizes to the Z ring in an FtsZ-dependent manner. Targeted to the membrane through a conserved C-terminal amphipathic helix.</text>
</comment>
<evidence type="ECO:0000313" key="9">
    <source>
        <dbReference type="Proteomes" id="UP000067399"/>
    </source>
</evidence>
<protein>
    <recommendedName>
        <fullName evidence="5 6">Cell division protein FtsA</fullName>
    </recommendedName>
</protein>
<dbReference type="Gene3D" id="3.30.420.40">
    <property type="match status" value="2"/>
</dbReference>